<evidence type="ECO:0000256" key="3">
    <source>
        <dbReference type="SAM" id="MobiDB-lite"/>
    </source>
</evidence>
<dbReference type="Gene3D" id="1.25.40.20">
    <property type="entry name" value="Ankyrin repeat-containing domain"/>
    <property type="match status" value="1"/>
</dbReference>
<dbReference type="OrthoDB" id="426293at2759"/>
<feature type="region of interest" description="Disordered" evidence="3">
    <location>
        <begin position="318"/>
        <end position="339"/>
    </location>
</feature>
<gene>
    <name evidence="4" type="ORF">K458DRAFT_416003</name>
</gene>
<reference evidence="4" key="1">
    <citation type="journal article" date="2020" name="Stud. Mycol.">
        <title>101 Dothideomycetes genomes: a test case for predicting lifestyles and emergence of pathogens.</title>
        <authorList>
            <person name="Haridas S."/>
            <person name="Albert R."/>
            <person name="Binder M."/>
            <person name="Bloem J."/>
            <person name="Labutti K."/>
            <person name="Salamov A."/>
            <person name="Andreopoulos B."/>
            <person name="Baker S."/>
            <person name="Barry K."/>
            <person name="Bills G."/>
            <person name="Bluhm B."/>
            <person name="Cannon C."/>
            <person name="Castanera R."/>
            <person name="Culley D."/>
            <person name="Daum C."/>
            <person name="Ezra D."/>
            <person name="Gonzalez J."/>
            <person name="Henrissat B."/>
            <person name="Kuo A."/>
            <person name="Liang C."/>
            <person name="Lipzen A."/>
            <person name="Lutzoni F."/>
            <person name="Magnuson J."/>
            <person name="Mondo S."/>
            <person name="Nolan M."/>
            <person name="Ohm R."/>
            <person name="Pangilinan J."/>
            <person name="Park H.-J."/>
            <person name="Ramirez L."/>
            <person name="Alfaro M."/>
            <person name="Sun H."/>
            <person name="Tritt A."/>
            <person name="Yoshinaga Y."/>
            <person name="Zwiers L.-H."/>
            <person name="Turgeon B."/>
            <person name="Goodwin S."/>
            <person name="Spatafora J."/>
            <person name="Crous P."/>
            <person name="Grigoriev I."/>
        </authorList>
    </citation>
    <scope>NUCLEOTIDE SEQUENCE</scope>
    <source>
        <strain evidence="4">CBS 122367</strain>
    </source>
</reference>
<dbReference type="EMBL" id="MU005576">
    <property type="protein sequence ID" value="KAF2686655.1"/>
    <property type="molecule type" value="Genomic_DNA"/>
</dbReference>
<evidence type="ECO:0008006" key="6">
    <source>
        <dbReference type="Google" id="ProtNLM"/>
    </source>
</evidence>
<organism evidence="4 5">
    <name type="scientific">Lentithecium fluviatile CBS 122367</name>
    <dbReference type="NCBI Taxonomy" id="1168545"/>
    <lineage>
        <taxon>Eukaryota</taxon>
        <taxon>Fungi</taxon>
        <taxon>Dikarya</taxon>
        <taxon>Ascomycota</taxon>
        <taxon>Pezizomycotina</taxon>
        <taxon>Dothideomycetes</taxon>
        <taxon>Pleosporomycetidae</taxon>
        <taxon>Pleosporales</taxon>
        <taxon>Massarineae</taxon>
        <taxon>Lentitheciaceae</taxon>
        <taxon>Lentithecium</taxon>
    </lineage>
</organism>
<protein>
    <recommendedName>
        <fullName evidence="6">Ankyrin</fullName>
    </recommendedName>
</protein>
<sequence>MPVNSILTGFGSPTWNLARTACEKDDTSLIAQALSAVSSQDDLESLHRYSCRHAIDNNSANVLTYLIEHGANVQALLPMVVAGSGHTSKAILEILLANGWDINWRDASCSDPNCEPFMWHVIDDYDMVAWCLEHGASVFPKDQEPLRDDTITLSQRCCRQILERAAAKGTVATFELLRSEGAQLGWRPLHLAVENATLWPRDRGKEGADDEKQTGTESDHEKHEGTKSENARKYAERLAMIRHLIDVVGLDVNALDQPVGSRFGGRNGTPICYIAAQYGLGTNTRELTWLLLDRGADPNPGLEMAKRVEHEGFEEDVEAWKAKHRSGTQSGASSQCNVQ</sequence>
<evidence type="ECO:0000313" key="5">
    <source>
        <dbReference type="Proteomes" id="UP000799291"/>
    </source>
</evidence>
<dbReference type="AlphaFoldDB" id="A0A6G1J917"/>
<evidence type="ECO:0000256" key="2">
    <source>
        <dbReference type="ARBA" id="ARBA00023043"/>
    </source>
</evidence>
<dbReference type="InterPro" id="IPR036770">
    <property type="entry name" value="Ankyrin_rpt-contain_sf"/>
</dbReference>
<keyword evidence="2" id="KW-0040">ANK repeat</keyword>
<evidence type="ECO:0000256" key="1">
    <source>
        <dbReference type="ARBA" id="ARBA00022737"/>
    </source>
</evidence>
<dbReference type="SUPFAM" id="SSF48403">
    <property type="entry name" value="Ankyrin repeat"/>
    <property type="match status" value="1"/>
</dbReference>
<accession>A0A6G1J917</accession>
<dbReference type="PANTHER" id="PTHR24189">
    <property type="entry name" value="MYOTROPHIN"/>
    <property type="match status" value="1"/>
</dbReference>
<dbReference type="InterPro" id="IPR050745">
    <property type="entry name" value="Multifunctional_regulatory"/>
</dbReference>
<keyword evidence="1" id="KW-0677">Repeat</keyword>
<feature type="compositionally biased region" description="Polar residues" evidence="3">
    <location>
        <begin position="327"/>
        <end position="339"/>
    </location>
</feature>
<feature type="region of interest" description="Disordered" evidence="3">
    <location>
        <begin position="200"/>
        <end position="231"/>
    </location>
</feature>
<evidence type="ECO:0000313" key="4">
    <source>
        <dbReference type="EMBL" id="KAF2686655.1"/>
    </source>
</evidence>
<name>A0A6G1J917_9PLEO</name>
<keyword evidence="5" id="KW-1185">Reference proteome</keyword>
<dbReference type="Proteomes" id="UP000799291">
    <property type="component" value="Unassembled WGS sequence"/>
</dbReference>
<proteinExistence type="predicted"/>